<dbReference type="Pfam" id="PF10604">
    <property type="entry name" value="Polyketide_cyc2"/>
    <property type="match status" value="1"/>
</dbReference>
<dbReference type="OrthoDB" id="7059976at2"/>
<reference evidence="1 2" key="1">
    <citation type="submission" date="2017-02" db="EMBL/GenBank/DDBJ databases">
        <title>Genomic diversity within the haloalkaliphilic genus Thioalkalivibrio.</title>
        <authorList>
            <person name="Ahn A.-C."/>
            <person name="Meier-Kolthoff J."/>
            <person name="Overmars L."/>
            <person name="Richter M."/>
            <person name="Woyke T."/>
            <person name="Sorokin D.Y."/>
            <person name="Muyzer G."/>
        </authorList>
    </citation>
    <scope>NUCLEOTIDE SEQUENCE [LARGE SCALE GENOMIC DNA]</scope>
    <source>
        <strain evidence="1 2">HL17</strain>
    </source>
</reference>
<dbReference type="SUPFAM" id="SSF55961">
    <property type="entry name" value="Bet v1-like"/>
    <property type="match status" value="1"/>
</dbReference>
<dbReference type="Gene3D" id="3.30.530.20">
    <property type="match status" value="1"/>
</dbReference>
<protein>
    <submittedName>
        <fullName evidence="1">Cyclase/dehydrase</fullName>
    </submittedName>
</protein>
<keyword evidence="2" id="KW-1185">Reference proteome</keyword>
<dbReference type="InterPro" id="IPR023393">
    <property type="entry name" value="START-like_dom_sf"/>
</dbReference>
<evidence type="ECO:0000313" key="1">
    <source>
        <dbReference type="EMBL" id="OOC11086.1"/>
    </source>
</evidence>
<dbReference type="EMBL" id="MUZR01000007">
    <property type="protein sequence ID" value="OOC11086.1"/>
    <property type="molecule type" value="Genomic_DNA"/>
</dbReference>
<evidence type="ECO:0000313" key="2">
    <source>
        <dbReference type="Proteomes" id="UP000189177"/>
    </source>
</evidence>
<sequence>MRRITHETSLQAEPERVFALLSHVPNFVDLCDHVRTIEPLGGEQYRWTIVAAGMTMDFDVEVCSAVEPEHFAWRSIRGIHNRGSYRLQPAGEGLTRVEFELEYRLGNPLVEAAVRRAAGSLVERVSGQLMHRAQQRLDAEANSNA</sequence>
<accession>A0A1V3A185</accession>
<dbReference type="STRING" id="252474.B1A74_02880"/>
<dbReference type="Proteomes" id="UP000189177">
    <property type="component" value="Unassembled WGS sequence"/>
</dbReference>
<gene>
    <name evidence="1" type="ORF">B1A74_02880</name>
</gene>
<organism evidence="1 2">
    <name type="scientific">Thioalkalivibrio halophilus</name>
    <dbReference type="NCBI Taxonomy" id="252474"/>
    <lineage>
        <taxon>Bacteria</taxon>
        <taxon>Pseudomonadati</taxon>
        <taxon>Pseudomonadota</taxon>
        <taxon>Gammaproteobacteria</taxon>
        <taxon>Chromatiales</taxon>
        <taxon>Ectothiorhodospiraceae</taxon>
        <taxon>Thioalkalivibrio</taxon>
    </lineage>
</organism>
<dbReference type="InterPro" id="IPR019587">
    <property type="entry name" value="Polyketide_cyclase/dehydratase"/>
</dbReference>
<dbReference type="RefSeq" id="WP_018946294.1">
    <property type="nucleotide sequence ID" value="NZ_MUZR01000007.1"/>
</dbReference>
<proteinExistence type="predicted"/>
<dbReference type="AlphaFoldDB" id="A0A1V3A185"/>
<name>A0A1V3A185_9GAMM</name>
<comment type="caution">
    <text evidence="1">The sequence shown here is derived from an EMBL/GenBank/DDBJ whole genome shotgun (WGS) entry which is preliminary data.</text>
</comment>